<keyword evidence="5" id="KW-0472">Membrane</keyword>
<dbReference type="OrthoDB" id="10063282at2759"/>
<dbReference type="AlphaFoldDB" id="A0A7F8RTY8"/>
<evidence type="ECO:0000256" key="3">
    <source>
        <dbReference type="ARBA" id="ARBA00023018"/>
    </source>
</evidence>
<evidence type="ECO:0000256" key="2">
    <source>
        <dbReference type="ARBA" id="ARBA00022448"/>
    </source>
</evidence>
<evidence type="ECO:0000313" key="9">
    <source>
        <dbReference type="Proteomes" id="UP000245341"/>
    </source>
</evidence>
<keyword evidence="2" id="KW-0813">Transport</keyword>
<dbReference type="InterPro" id="IPR014770">
    <property type="entry name" value="Munc13_1"/>
</dbReference>
<keyword evidence="4" id="KW-0446">Lipid-binding</keyword>
<protein>
    <submittedName>
        <fullName evidence="10">Calcium-dependent secretion activator 1</fullName>
    </submittedName>
</protein>
<evidence type="ECO:0000259" key="8">
    <source>
        <dbReference type="PROSITE" id="PS51258"/>
    </source>
</evidence>
<proteinExistence type="predicted"/>
<dbReference type="GO" id="GO:0098793">
    <property type="term" value="C:presynapse"/>
    <property type="evidence" value="ECO:0007669"/>
    <property type="project" value="GOC"/>
</dbReference>
<dbReference type="GO" id="GO:0016079">
    <property type="term" value="P:synaptic vesicle exocytosis"/>
    <property type="evidence" value="ECO:0007669"/>
    <property type="project" value="InterPro"/>
</dbReference>
<dbReference type="RefSeq" id="XP_030896755.1">
    <property type="nucleotide sequence ID" value="XM_031040895.1"/>
</dbReference>
<dbReference type="GO" id="GO:1990504">
    <property type="term" value="P:dense core granule exocytosis"/>
    <property type="evidence" value="ECO:0007669"/>
    <property type="project" value="InterPro"/>
</dbReference>
<dbReference type="KEGG" id="lww:102728972"/>
<evidence type="ECO:0000256" key="7">
    <source>
        <dbReference type="SAM" id="MobiDB-lite"/>
    </source>
</evidence>
<dbReference type="PANTHER" id="PTHR12166:SF6">
    <property type="entry name" value="CALCIUM-DEPENDENT SECRETION ACTIVATOR 1"/>
    <property type="match status" value="1"/>
</dbReference>
<dbReference type="GO" id="GO:0098978">
    <property type="term" value="C:glutamatergic synapse"/>
    <property type="evidence" value="ECO:0007669"/>
    <property type="project" value="TreeGrafter"/>
</dbReference>
<dbReference type="Proteomes" id="UP000245341">
    <property type="component" value="Unplaced"/>
</dbReference>
<evidence type="ECO:0000256" key="1">
    <source>
        <dbReference type="ARBA" id="ARBA00004308"/>
    </source>
</evidence>
<accession>A0A7F8RTY8</accession>
<reference evidence="10" key="1">
    <citation type="submission" date="2025-08" db="UniProtKB">
        <authorList>
            <consortium name="RefSeq"/>
        </authorList>
    </citation>
    <scope>IDENTIFICATION</scope>
    <source>
        <tissue evidence="10">Liver</tissue>
    </source>
</reference>
<dbReference type="InterPro" id="IPR010439">
    <property type="entry name" value="MUN_dom"/>
</dbReference>
<name>A0A7F8RTY8_LEPWE</name>
<dbReference type="PROSITE" id="PS51258">
    <property type="entry name" value="MHD1"/>
    <property type="match status" value="1"/>
</dbReference>
<feature type="region of interest" description="Disordered" evidence="7">
    <location>
        <begin position="471"/>
        <end position="495"/>
    </location>
</feature>
<dbReference type="GO" id="GO:0012505">
    <property type="term" value="C:endomembrane system"/>
    <property type="evidence" value="ECO:0007669"/>
    <property type="project" value="UniProtKB-SubCell"/>
</dbReference>
<dbReference type="PANTHER" id="PTHR12166">
    <property type="entry name" value="CALCIUM-DEPENDENT SECRETION ACTIVATOR"/>
    <property type="match status" value="1"/>
</dbReference>
<dbReference type="GeneID" id="102728972"/>
<evidence type="ECO:0000256" key="5">
    <source>
        <dbReference type="ARBA" id="ARBA00023136"/>
    </source>
</evidence>
<keyword evidence="9" id="KW-1185">Reference proteome</keyword>
<sequence length="495" mass="56525">MSSFRPDGIGTVTVEEKERFEEIKERLRVLLENQITHFRYCFPFGRPEGALKATLSLLERVLMKDIVTPVPQEEVKTVIRKCLEQAALVNYSRLSEYAKIEGKKREMYEHPVFCLASQVMDLTIRGTKQKHADGYAKPTDGGGRAQLESPVSLTSNLPNVNLPNVNLPKVPNLPVNIPLGIPQMPTFSAPSWMAAIYDADNGSGTSEDLFWKLDALQTFIRDLHWPEEEFGKHLEQRLKLMASDMIESCVKRTRIAFEVKLQKTSRSTDFRVPQSICTMFNVMVDAKAQSTKLCSMEMGQEHQYHSKIDELIEETVKEMITLLVAKFVTILEGVLAKLSRYDEGTLFSSFLSFTVKAASKYVDVPKPGMDVADAYVTFVRHSQDVLRDKVNEEMYIERLFDQWYNSSMNVICTWLTDRMDLQLHIYQLKTLIRMVKKTYRDFRLQGVLDSTLNSKTYETIRNRLTVEEATASVSEGGGLQGISMKDSDEEDEEDD</sequence>
<evidence type="ECO:0000256" key="6">
    <source>
        <dbReference type="ARBA" id="ARBA00034103"/>
    </source>
</evidence>
<evidence type="ECO:0000256" key="4">
    <source>
        <dbReference type="ARBA" id="ARBA00023121"/>
    </source>
</evidence>
<organism evidence="9 10">
    <name type="scientific">Leptonychotes weddellii</name>
    <name type="common">Weddell seal</name>
    <name type="synonym">Otaria weddellii</name>
    <dbReference type="NCBI Taxonomy" id="9713"/>
    <lineage>
        <taxon>Eukaryota</taxon>
        <taxon>Metazoa</taxon>
        <taxon>Chordata</taxon>
        <taxon>Craniata</taxon>
        <taxon>Vertebrata</taxon>
        <taxon>Euteleostomi</taxon>
        <taxon>Mammalia</taxon>
        <taxon>Eutheria</taxon>
        <taxon>Laurasiatheria</taxon>
        <taxon>Carnivora</taxon>
        <taxon>Caniformia</taxon>
        <taxon>Pinnipedia</taxon>
        <taxon>Phocidae</taxon>
        <taxon>Monachinae</taxon>
        <taxon>Lobodontini</taxon>
        <taxon>Leptonychotes</taxon>
    </lineage>
</organism>
<dbReference type="FunFam" id="1.10.357.50:FF:000002">
    <property type="entry name" value="calcium-dependent secretion activator 2 isoform X7"/>
    <property type="match status" value="1"/>
</dbReference>
<keyword evidence="3" id="KW-0770">Synapse</keyword>
<dbReference type="InterPro" id="IPR033227">
    <property type="entry name" value="CAPS"/>
</dbReference>
<dbReference type="GO" id="GO:0008289">
    <property type="term" value="F:lipid binding"/>
    <property type="evidence" value="ECO:0007669"/>
    <property type="project" value="UniProtKB-KW"/>
</dbReference>
<dbReference type="GO" id="GO:0045921">
    <property type="term" value="P:positive regulation of exocytosis"/>
    <property type="evidence" value="ECO:0007669"/>
    <property type="project" value="TreeGrafter"/>
</dbReference>
<comment type="subcellular location">
    <subcellularLocation>
        <location evidence="1">Endomembrane system</location>
    </subcellularLocation>
    <subcellularLocation>
        <location evidence="6">Synapse</location>
    </subcellularLocation>
</comment>
<dbReference type="Pfam" id="PF06292">
    <property type="entry name" value="MUN"/>
    <property type="match status" value="2"/>
</dbReference>
<gene>
    <name evidence="10" type="primary">LOC102728972</name>
</gene>
<evidence type="ECO:0000313" key="10">
    <source>
        <dbReference type="RefSeq" id="XP_030896755.1"/>
    </source>
</evidence>
<feature type="domain" description="MHD1" evidence="8">
    <location>
        <begin position="88"/>
        <end position="253"/>
    </location>
</feature>